<proteinExistence type="predicted"/>
<reference evidence="2 3" key="1">
    <citation type="submission" date="2020-02" db="EMBL/GenBank/DDBJ databases">
        <title>Draft genome sequence of two Spirosoma agri KCTC 52727 and Spirosoma terrae KCTC 52035.</title>
        <authorList>
            <person name="Rojas J."/>
            <person name="Ambika Manirajan B."/>
            <person name="Suarez C."/>
            <person name="Ratering S."/>
            <person name="Schnell S."/>
        </authorList>
    </citation>
    <scope>NUCLEOTIDE SEQUENCE [LARGE SCALE GENOMIC DNA]</scope>
    <source>
        <strain evidence="2 3">KCTC 52035</strain>
    </source>
</reference>
<keyword evidence="1" id="KW-0732">Signal</keyword>
<dbReference type="Proteomes" id="UP000474175">
    <property type="component" value="Unassembled WGS sequence"/>
</dbReference>
<keyword evidence="3" id="KW-1185">Reference proteome</keyword>
<organism evidence="2 3">
    <name type="scientific">Spirosoma terrae</name>
    <dbReference type="NCBI Taxonomy" id="1968276"/>
    <lineage>
        <taxon>Bacteria</taxon>
        <taxon>Pseudomonadati</taxon>
        <taxon>Bacteroidota</taxon>
        <taxon>Cytophagia</taxon>
        <taxon>Cytophagales</taxon>
        <taxon>Cytophagaceae</taxon>
        <taxon>Spirosoma</taxon>
    </lineage>
</organism>
<name>A0A6L9KZT4_9BACT</name>
<evidence type="ECO:0000256" key="1">
    <source>
        <dbReference type="SAM" id="SignalP"/>
    </source>
</evidence>
<sequence>MSKVAASILISATTFANPTTPKALPFGASAFVTIDNQIRVSVDKTAEVPVVVLLRNADNKIVFSQKINKKEAKYAMKLNVDELADGKYELEVKSEEGSIRKELNLSTQPAQKTSRLVAME</sequence>
<evidence type="ECO:0000313" key="2">
    <source>
        <dbReference type="EMBL" id="NDU93765.1"/>
    </source>
</evidence>
<accession>A0A6L9KZT4</accession>
<comment type="caution">
    <text evidence="2">The sequence shown here is derived from an EMBL/GenBank/DDBJ whole genome shotgun (WGS) entry which is preliminary data.</text>
</comment>
<dbReference type="EMBL" id="JAAFZH010000001">
    <property type="protein sequence ID" value="NDU93765.1"/>
    <property type="molecule type" value="Genomic_DNA"/>
</dbReference>
<evidence type="ECO:0000313" key="3">
    <source>
        <dbReference type="Proteomes" id="UP000474175"/>
    </source>
</evidence>
<evidence type="ECO:0008006" key="4">
    <source>
        <dbReference type="Google" id="ProtNLM"/>
    </source>
</evidence>
<protein>
    <recommendedName>
        <fullName evidence="4">DUF3244 domain-containing protein</fullName>
    </recommendedName>
</protein>
<gene>
    <name evidence="2" type="ORF">GK108_02685</name>
</gene>
<dbReference type="AlphaFoldDB" id="A0A6L9KZT4"/>
<feature type="chain" id="PRO_5026899870" description="DUF3244 domain-containing protein" evidence="1">
    <location>
        <begin position="17"/>
        <end position="120"/>
    </location>
</feature>
<feature type="signal peptide" evidence="1">
    <location>
        <begin position="1"/>
        <end position="16"/>
    </location>
</feature>